<dbReference type="Proteomes" id="UP000654370">
    <property type="component" value="Unassembled WGS sequence"/>
</dbReference>
<dbReference type="Pfam" id="PF07958">
    <property type="entry name" value="DUF1688"/>
    <property type="match status" value="1"/>
</dbReference>
<accession>A0A8H7Q4F6</accession>
<comment type="caution">
    <text evidence="1">The sequence shown here is derived from an EMBL/GenBank/DDBJ whole genome shotgun (WGS) entry which is preliminary data.</text>
</comment>
<dbReference type="PANTHER" id="PTHR31687">
    <property type="match status" value="1"/>
</dbReference>
<gene>
    <name evidence="1" type="ORF">INT43_000777</name>
</gene>
<name>A0A8H7Q4F6_MORIS</name>
<evidence type="ECO:0000313" key="2">
    <source>
        <dbReference type="Proteomes" id="UP000654370"/>
    </source>
</evidence>
<dbReference type="OrthoDB" id="2153176at2759"/>
<proteinExistence type="predicted"/>
<reference evidence="1" key="1">
    <citation type="submission" date="2020-12" db="EMBL/GenBank/DDBJ databases">
        <title>Metabolic potential, ecology and presence of endohyphal bacteria is reflected in genomic diversity of Mucoromycotina.</title>
        <authorList>
            <person name="Muszewska A."/>
            <person name="Okrasinska A."/>
            <person name="Steczkiewicz K."/>
            <person name="Drgas O."/>
            <person name="Orlowska M."/>
            <person name="Perlinska-Lenart U."/>
            <person name="Aleksandrzak-Piekarczyk T."/>
            <person name="Szatraj K."/>
            <person name="Zielenkiewicz U."/>
            <person name="Pilsyk S."/>
            <person name="Malc E."/>
            <person name="Mieczkowski P."/>
            <person name="Kruszewska J.S."/>
            <person name="Biernat P."/>
            <person name="Pawlowska J."/>
        </authorList>
    </citation>
    <scope>NUCLEOTIDE SEQUENCE</scope>
    <source>
        <strain evidence="1">WA0000067209</strain>
    </source>
</reference>
<keyword evidence="2" id="KW-1185">Reference proteome</keyword>
<dbReference type="EMBL" id="JAEPQZ010000002">
    <property type="protein sequence ID" value="KAG2184864.1"/>
    <property type="molecule type" value="Genomic_DNA"/>
</dbReference>
<dbReference type="InterPro" id="IPR012469">
    <property type="entry name" value="DUF1688"/>
</dbReference>
<sequence length="447" mass="50384">HPSMTIAHNPEDYLRSLPSIRDRCQLVYEKGQKNELQHFNINSEKLPVVVDYVKDVITKKYDSLDKIPPHSRWRHFDAGGYSRVQDLIDEWKNAGVDATERTRRLVDLFLVAVLLDAGAGMQWKYKDEVTGQVYRRSEGLGVASYNMFKAGLFSDDPTEQPHRVDVDRLQRLRTEDVSNGFQVHDDNPMVGINGRANLLNRLGRSIEQQSTYFPTAKDAVARPGNLLDYLLSHNSSENDTGKHIFHVPALWSGIMSLGEMWPARLKLNGVQLGDVWPCLAIKSPSAPPESTDHWVPFHKLSQWLTYSLLEAIEKGLNANFTGRESLTGLPEYRNGGLLVDLGLLSLKPDTMQRGIIRCREKKPELTGNELPMFESGDPAIVEWRALTVIYLDKIAEELRAVYKLDKETLTLAQVLEGGTWNAGRAIATEKRPSSDPPILIESDGTIF</sequence>
<protein>
    <recommendedName>
        <fullName evidence="3">DUF1688-domain-containing protein</fullName>
    </recommendedName>
</protein>
<dbReference type="PANTHER" id="PTHR31687:SF3">
    <property type="entry name" value="PROTEIN URG3"/>
    <property type="match status" value="1"/>
</dbReference>
<dbReference type="AlphaFoldDB" id="A0A8H7Q4F6"/>
<feature type="non-terminal residue" evidence="1">
    <location>
        <position position="1"/>
    </location>
</feature>
<evidence type="ECO:0000313" key="1">
    <source>
        <dbReference type="EMBL" id="KAG2184864.1"/>
    </source>
</evidence>
<evidence type="ECO:0008006" key="3">
    <source>
        <dbReference type="Google" id="ProtNLM"/>
    </source>
</evidence>
<organism evidence="1 2">
    <name type="scientific">Mortierella isabellina</name>
    <name type="common">Filamentous fungus</name>
    <name type="synonym">Umbelopsis isabellina</name>
    <dbReference type="NCBI Taxonomy" id="91625"/>
    <lineage>
        <taxon>Eukaryota</taxon>
        <taxon>Fungi</taxon>
        <taxon>Fungi incertae sedis</taxon>
        <taxon>Mucoromycota</taxon>
        <taxon>Mucoromycotina</taxon>
        <taxon>Umbelopsidomycetes</taxon>
        <taxon>Umbelopsidales</taxon>
        <taxon>Umbelopsidaceae</taxon>
        <taxon>Umbelopsis</taxon>
    </lineage>
</organism>